<evidence type="ECO:0000313" key="1">
    <source>
        <dbReference type="EMBL" id="KKS66612.1"/>
    </source>
</evidence>
<accession>A0A0G1B016</accession>
<proteinExistence type="predicted"/>
<organism evidence="1 2">
    <name type="scientific">candidate division WWE3 bacterium GW2011_GWB1_42_6</name>
    <dbReference type="NCBI Taxonomy" id="1619115"/>
    <lineage>
        <taxon>Bacteria</taxon>
        <taxon>Katanobacteria</taxon>
    </lineage>
</organism>
<evidence type="ECO:0000313" key="2">
    <source>
        <dbReference type="Proteomes" id="UP000033848"/>
    </source>
</evidence>
<protein>
    <submittedName>
        <fullName evidence="1">Uncharacterized protein</fullName>
    </submittedName>
</protein>
<name>A0A0G1B016_UNCKA</name>
<comment type="caution">
    <text evidence="1">The sequence shown here is derived from an EMBL/GenBank/DDBJ whole genome shotgun (WGS) entry which is preliminary data.</text>
</comment>
<sequence>MKRLLGIFVVFLLVSILTFLILIRNFTAKNTEVLYNLFGINNTKSEDSAFEIHESAFVEDPDVGVVSGSSKMNNVAAELEGIFLTSGDKIDENLGKKYDRYVVSSVNGNTVTGALDNFYPPKELLLECVPEKTALFKNLNMEFVSSNFGIAEEIKLGDVLYIAKCVSENCDATGPVCILVRRVR</sequence>
<gene>
    <name evidence="1" type="ORF">UV35_C0011G0045</name>
</gene>
<dbReference type="AlphaFoldDB" id="A0A0G1B016"/>
<dbReference type="EMBL" id="LCED01000011">
    <property type="protein sequence ID" value="KKS66612.1"/>
    <property type="molecule type" value="Genomic_DNA"/>
</dbReference>
<reference evidence="1 2" key="1">
    <citation type="journal article" date="2015" name="Nature">
        <title>rRNA introns, odd ribosomes, and small enigmatic genomes across a large radiation of phyla.</title>
        <authorList>
            <person name="Brown C.T."/>
            <person name="Hug L.A."/>
            <person name="Thomas B.C."/>
            <person name="Sharon I."/>
            <person name="Castelle C.J."/>
            <person name="Singh A."/>
            <person name="Wilkins M.J."/>
            <person name="Williams K.H."/>
            <person name="Banfield J.F."/>
        </authorList>
    </citation>
    <scope>NUCLEOTIDE SEQUENCE [LARGE SCALE GENOMIC DNA]</scope>
</reference>
<dbReference type="Proteomes" id="UP000033848">
    <property type="component" value="Unassembled WGS sequence"/>
</dbReference>